<dbReference type="InterPro" id="IPR028974">
    <property type="entry name" value="TSP_type-3_rpt"/>
</dbReference>
<feature type="domain" description="LamG-like jellyroll fold" evidence="4">
    <location>
        <begin position="863"/>
        <end position="995"/>
    </location>
</feature>
<dbReference type="CDD" id="cd00110">
    <property type="entry name" value="LamG"/>
    <property type="match status" value="1"/>
</dbReference>
<keyword evidence="1" id="KW-0732">Signal</keyword>
<evidence type="ECO:0000256" key="1">
    <source>
        <dbReference type="ARBA" id="ARBA00022729"/>
    </source>
</evidence>
<dbReference type="NCBIfam" id="NF012200">
    <property type="entry name" value="choice_anch_D"/>
    <property type="match status" value="1"/>
</dbReference>
<protein>
    <submittedName>
        <fullName evidence="5">Choice-of-anchor D domain-containing protein</fullName>
    </submittedName>
</protein>
<dbReference type="SUPFAM" id="SSF103647">
    <property type="entry name" value="TSP type-3 repeat"/>
    <property type="match status" value="1"/>
</dbReference>
<dbReference type="InterPro" id="IPR013783">
    <property type="entry name" value="Ig-like_fold"/>
</dbReference>
<evidence type="ECO:0000256" key="3">
    <source>
        <dbReference type="SAM" id="MobiDB-lite"/>
    </source>
</evidence>
<dbReference type="Pfam" id="PF13385">
    <property type="entry name" value="Laminin_G_3"/>
    <property type="match status" value="1"/>
</dbReference>
<dbReference type="InterPro" id="IPR013320">
    <property type="entry name" value="ConA-like_dom_sf"/>
</dbReference>
<name>A0A3S9MYX1_9FLAO</name>
<accession>A0A3S9MYX1</accession>
<dbReference type="Gene3D" id="2.60.120.200">
    <property type="match status" value="1"/>
</dbReference>
<dbReference type="Pfam" id="PF20009">
    <property type="entry name" value="GEVED"/>
    <property type="match status" value="1"/>
</dbReference>
<dbReference type="GO" id="GO:0005975">
    <property type="term" value="P:carbohydrate metabolic process"/>
    <property type="evidence" value="ECO:0007669"/>
    <property type="project" value="UniProtKB-ARBA"/>
</dbReference>
<dbReference type="InterPro" id="IPR001791">
    <property type="entry name" value="Laminin_G"/>
</dbReference>
<dbReference type="OrthoDB" id="2582440at2"/>
<proteinExistence type="predicted"/>
<dbReference type="InterPro" id="IPR006558">
    <property type="entry name" value="LamG-like"/>
</dbReference>
<evidence type="ECO:0000259" key="4">
    <source>
        <dbReference type="SMART" id="SM00560"/>
    </source>
</evidence>
<feature type="region of interest" description="Disordered" evidence="3">
    <location>
        <begin position="703"/>
        <end position="730"/>
    </location>
</feature>
<gene>
    <name evidence="5" type="ORF">EJ995_08390</name>
</gene>
<evidence type="ECO:0000313" key="5">
    <source>
        <dbReference type="EMBL" id="AZQ44253.1"/>
    </source>
</evidence>
<evidence type="ECO:0000313" key="6">
    <source>
        <dbReference type="Proteomes" id="UP000279600"/>
    </source>
</evidence>
<sequence>MMKTILKISRLASSMSFYRGFNDFSFLKKIKTSKRQTILSFSAFFAFFASHAQCTVRDTGSQDAADEIYFKRVQIGSIDNDQTTATPFTVIAPFGYQDYSALSTDIARGTTLSFNFETGSDSSNLQTASRFSIYIDWNNDGDFVDAGEIIYRTQTLFDTFFSFDYGIPSNASVGLKRVRVKTAYDWNASNPCLESWESRVEVEDYSINVVKPAFDTTVLSNALVIDNNDITPTGSDNTNFGSFDLNSGEVQNTFTIFNNGANTVELANSKPSRIQLIGDAQFRVVTQPPIKTLLSGQSTTFVIGYDPTAIETNNAVVSIQTSDPIKNPYTFHITGEGKQTFPDTDGDGVTDNIDIDDDNDGIVDATEQSSCVFVPSSTVVEREFLNETFGTGTTTVRINDNNPNVTTTYFFEDNTNSQAADENDTDANLNDGEYTVGPSAQITTWAPAYWHMGKDHTSGDSNGRMAIFNASIDPGEFYKTKIDGVIANVPVTYSFWVLNIDRVDAPGIDTRLRPRIRVEFTDESGNAIIDQADPGTSTTLLTGDIAPTIVTTEEGSWQQFTRTFTPTVSTFTVTFINDQLGGLGNDVALDDIVITQQLCDLDRDGVADVIDIDSDNDGIPNVIEIGRPAGLVGVVDADRDGTTYNSNNLGSAEWIDLNGNGMHDAYESHTPADTDGDGVPNHLDLDSDNDGLLDVLENDGFGDLDVDADGMGEGTDADDKDSTTDSDGDGFLTGNNFSDFDTNDADNDIYGFLDHGTGTYNLPIDTDVDGIPDFLDIDSNDPLNDLSNGSDIDDSYYRNQDLNNDGKVDGTEDVDKDGVIDTTNDYDTVLFGAPINLSDDYTIDFDGRNDYVQSSAPLSAGLQDYTLMAWVMLDPSYSGTRTVFNDSGIELSVMNDRKVNIASKLTSSTVLLTSNTSLDPGKWHHISVTFSAGNEVKIFLNGLEDASRTATSGSLRIDVSEPFTIGAKASSGTVSKFFDGAIDEVRLFNKVLELKELRRMIYQEVQDDSGVISGSFLSTQLNESYTSMIGYFPFSQFTRSTMFDKAAVAVPSTMYNIKKIQPQTAPLPYVTAQNGDLSLDATYTHPDVWDADDIANTDFTIVHVKHNVTQILDYNMVGLKVDAGKTVTVATDKLLANSYQLILDGTIDLQDDAQLIQEEESVLIAGASGGLKRRQEGTADVHSYNYWSSPVTTHNLGASNASFRLSQLKDGSDYVNFTPAETPSFTIPATVSSDWLYTMFNGTGYADWTRVDPATTDIRPGLGWTQKGPNAPSALHQFTFEGVPNNGTILIPAIDADGDPLVNETISVLGNPYPSAIDLHKFIDDNTVPGSEVIDGTIFLWQQFKGTDHILANYEGGYATVTKLGVLKATQYDGLGALDALNLSELLAFAPKRYLPVAQGFLVNVVADGNIEFNNSQRYFATESSGGSVFFNAPGSGLPQEDRTPYQNTEIPLIRLGFESEKGANREFYIGFSETFTNGRDYGYDAVTNLAGSGSDMVLQGFDEQYLNMAALPMITGATAIGITVRGEINTDYSINAIQLQNIDESQPVYLHDATLGIYHDLRSGEYLYQMATAGKDENRFALVFSNSTLSNDDISSQQTLSLFYSNNRQELKLVDPTGSASEVVVYDLLGKELLRFRESGITNLLNGYSMPMVASGIYLAEIIADSKTISTKFIIN</sequence>
<dbReference type="InterPro" id="IPR045474">
    <property type="entry name" value="GEVED"/>
</dbReference>
<dbReference type="GO" id="GO:0005509">
    <property type="term" value="F:calcium ion binding"/>
    <property type="evidence" value="ECO:0007669"/>
    <property type="project" value="InterPro"/>
</dbReference>
<organism evidence="5 6">
    <name type="scientific">Nonlabens ponticola</name>
    <dbReference type="NCBI Taxonomy" id="2496866"/>
    <lineage>
        <taxon>Bacteria</taxon>
        <taxon>Pseudomonadati</taxon>
        <taxon>Bacteroidota</taxon>
        <taxon>Flavobacteriia</taxon>
        <taxon>Flavobacteriales</taxon>
        <taxon>Flavobacteriaceae</taxon>
        <taxon>Nonlabens</taxon>
    </lineage>
</organism>
<dbReference type="GO" id="GO:0004553">
    <property type="term" value="F:hydrolase activity, hydrolyzing O-glycosyl compounds"/>
    <property type="evidence" value="ECO:0007669"/>
    <property type="project" value="UniProtKB-ARBA"/>
</dbReference>
<dbReference type="NCBIfam" id="TIGR04183">
    <property type="entry name" value="Por_Secre_tail"/>
    <property type="match status" value="1"/>
</dbReference>
<dbReference type="EMBL" id="CP034549">
    <property type="protein sequence ID" value="AZQ44253.1"/>
    <property type="molecule type" value="Genomic_DNA"/>
</dbReference>
<dbReference type="SUPFAM" id="SSF49899">
    <property type="entry name" value="Concanavalin A-like lectins/glucanases"/>
    <property type="match status" value="1"/>
</dbReference>
<keyword evidence="2" id="KW-1015">Disulfide bond</keyword>
<feature type="compositionally biased region" description="Acidic residues" evidence="3">
    <location>
        <begin position="703"/>
        <end position="728"/>
    </location>
</feature>
<reference evidence="5 6" key="1">
    <citation type="submission" date="2018-12" db="EMBL/GenBank/DDBJ databases">
        <title>Complete genome of Nonlabens sp. MJ115.</title>
        <authorList>
            <person name="Choi H.S."/>
            <person name="Jung J."/>
        </authorList>
    </citation>
    <scope>NUCLEOTIDE SEQUENCE [LARGE SCALE GENOMIC DNA]</scope>
    <source>
        <strain evidence="5 6">MJ115</strain>
    </source>
</reference>
<dbReference type="Proteomes" id="UP000279600">
    <property type="component" value="Chromosome"/>
</dbReference>
<dbReference type="InterPro" id="IPR026444">
    <property type="entry name" value="Secre_tail"/>
</dbReference>
<dbReference type="Gene3D" id="2.60.40.10">
    <property type="entry name" value="Immunoglobulins"/>
    <property type="match status" value="1"/>
</dbReference>
<dbReference type="KEGG" id="noj:EJ995_08390"/>
<evidence type="ECO:0000256" key="2">
    <source>
        <dbReference type="ARBA" id="ARBA00023157"/>
    </source>
</evidence>
<feature type="region of interest" description="Disordered" evidence="3">
    <location>
        <begin position="785"/>
        <end position="815"/>
    </location>
</feature>
<keyword evidence="6" id="KW-1185">Reference proteome</keyword>
<dbReference type="SMART" id="SM00560">
    <property type="entry name" value="LamGL"/>
    <property type="match status" value="1"/>
</dbReference>